<evidence type="ECO:0000313" key="1">
    <source>
        <dbReference type="EMBL" id="OJJ31623.1"/>
    </source>
</evidence>
<sequence length="89" mass="9604">MTIMIYRHPISSGVLVLAHHCSETGAPQIQKTNIAFNLTAGSRHTAGMPSHHVAHKELSDPDCITKHQEDPRKLLDSRNASSVLVALGG</sequence>
<accession>A0A1L9R9S1</accession>
<dbReference type="EMBL" id="KV878216">
    <property type="protein sequence ID" value="OJJ31623.1"/>
    <property type="molecule type" value="Genomic_DNA"/>
</dbReference>
<dbReference type="VEuPathDB" id="FungiDB:ASPWEDRAFT_45587"/>
<dbReference type="Proteomes" id="UP000184383">
    <property type="component" value="Unassembled WGS sequence"/>
</dbReference>
<dbReference type="RefSeq" id="XP_040685300.1">
    <property type="nucleotide sequence ID" value="XM_040836574.1"/>
</dbReference>
<name>A0A1L9R9S1_ASPWE</name>
<dbReference type="AlphaFoldDB" id="A0A1L9R9S1"/>
<gene>
    <name evidence="1" type="ORF">ASPWEDRAFT_45587</name>
</gene>
<protein>
    <submittedName>
        <fullName evidence="1">Uncharacterized protein</fullName>
    </submittedName>
</protein>
<organism evidence="1 2">
    <name type="scientific">Aspergillus wentii DTO 134E9</name>
    <dbReference type="NCBI Taxonomy" id="1073089"/>
    <lineage>
        <taxon>Eukaryota</taxon>
        <taxon>Fungi</taxon>
        <taxon>Dikarya</taxon>
        <taxon>Ascomycota</taxon>
        <taxon>Pezizomycotina</taxon>
        <taxon>Eurotiomycetes</taxon>
        <taxon>Eurotiomycetidae</taxon>
        <taxon>Eurotiales</taxon>
        <taxon>Aspergillaceae</taxon>
        <taxon>Aspergillus</taxon>
        <taxon>Aspergillus subgen. Cremei</taxon>
    </lineage>
</organism>
<proteinExistence type="predicted"/>
<dbReference type="GeneID" id="63752422"/>
<evidence type="ECO:0000313" key="2">
    <source>
        <dbReference type="Proteomes" id="UP000184383"/>
    </source>
</evidence>
<reference evidence="2" key="1">
    <citation type="journal article" date="2017" name="Genome Biol.">
        <title>Comparative genomics reveals high biological diversity and specific adaptations in the industrially and medically important fungal genus Aspergillus.</title>
        <authorList>
            <person name="de Vries R.P."/>
            <person name="Riley R."/>
            <person name="Wiebenga A."/>
            <person name="Aguilar-Osorio G."/>
            <person name="Amillis S."/>
            <person name="Uchima C.A."/>
            <person name="Anderluh G."/>
            <person name="Asadollahi M."/>
            <person name="Askin M."/>
            <person name="Barry K."/>
            <person name="Battaglia E."/>
            <person name="Bayram O."/>
            <person name="Benocci T."/>
            <person name="Braus-Stromeyer S.A."/>
            <person name="Caldana C."/>
            <person name="Canovas D."/>
            <person name="Cerqueira G.C."/>
            <person name="Chen F."/>
            <person name="Chen W."/>
            <person name="Choi C."/>
            <person name="Clum A."/>
            <person name="Dos Santos R.A."/>
            <person name="Damasio A.R."/>
            <person name="Diallinas G."/>
            <person name="Emri T."/>
            <person name="Fekete E."/>
            <person name="Flipphi M."/>
            <person name="Freyberg S."/>
            <person name="Gallo A."/>
            <person name="Gournas C."/>
            <person name="Habgood R."/>
            <person name="Hainaut M."/>
            <person name="Harispe M.L."/>
            <person name="Henrissat B."/>
            <person name="Hilden K.S."/>
            <person name="Hope R."/>
            <person name="Hossain A."/>
            <person name="Karabika E."/>
            <person name="Karaffa L."/>
            <person name="Karanyi Z."/>
            <person name="Krasevec N."/>
            <person name="Kuo A."/>
            <person name="Kusch H."/>
            <person name="LaButti K."/>
            <person name="Lagendijk E.L."/>
            <person name="Lapidus A."/>
            <person name="Levasseur A."/>
            <person name="Lindquist E."/>
            <person name="Lipzen A."/>
            <person name="Logrieco A.F."/>
            <person name="MacCabe A."/>
            <person name="Maekelae M.R."/>
            <person name="Malavazi I."/>
            <person name="Melin P."/>
            <person name="Meyer V."/>
            <person name="Mielnichuk N."/>
            <person name="Miskei M."/>
            <person name="Molnar A.P."/>
            <person name="Mule G."/>
            <person name="Ngan C.Y."/>
            <person name="Orejas M."/>
            <person name="Orosz E."/>
            <person name="Ouedraogo J.P."/>
            <person name="Overkamp K.M."/>
            <person name="Park H.-S."/>
            <person name="Perrone G."/>
            <person name="Piumi F."/>
            <person name="Punt P.J."/>
            <person name="Ram A.F."/>
            <person name="Ramon A."/>
            <person name="Rauscher S."/>
            <person name="Record E."/>
            <person name="Riano-Pachon D.M."/>
            <person name="Robert V."/>
            <person name="Roehrig J."/>
            <person name="Ruller R."/>
            <person name="Salamov A."/>
            <person name="Salih N.S."/>
            <person name="Samson R.A."/>
            <person name="Sandor E."/>
            <person name="Sanguinetti M."/>
            <person name="Schuetze T."/>
            <person name="Sepcic K."/>
            <person name="Shelest E."/>
            <person name="Sherlock G."/>
            <person name="Sophianopoulou V."/>
            <person name="Squina F.M."/>
            <person name="Sun H."/>
            <person name="Susca A."/>
            <person name="Todd R.B."/>
            <person name="Tsang A."/>
            <person name="Unkles S.E."/>
            <person name="van de Wiele N."/>
            <person name="van Rossen-Uffink D."/>
            <person name="Oliveira J.V."/>
            <person name="Vesth T.C."/>
            <person name="Visser J."/>
            <person name="Yu J.-H."/>
            <person name="Zhou M."/>
            <person name="Andersen M.R."/>
            <person name="Archer D.B."/>
            <person name="Baker S.E."/>
            <person name="Benoit I."/>
            <person name="Brakhage A.A."/>
            <person name="Braus G.H."/>
            <person name="Fischer R."/>
            <person name="Frisvad J.C."/>
            <person name="Goldman G.H."/>
            <person name="Houbraken J."/>
            <person name="Oakley B."/>
            <person name="Pocsi I."/>
            <person name="Scazzocchio C."/>
            <person name="Seiboth B."/>
            <person name="vanKuyk P.A."/>
            <person name="Wortman J."/>
            <person name="Dyer P.S."/>
            <person name="Grigoriev I.V."/>
        </authorList>
    </citation>
    <scope>NUCLEOTIDE SEQUENCE [LARGE SCALE GENOMIC DNA]</scope>
    <source>
        <strain evidence="2">DTO 134E9</strain>
    </source>
</reference>
<keyword evidence="2" id="KW-1185">Reference proteome</keyword>